<accession>A0A368Y7W5</accession>
<keyword evidence="3" id="KW-0288">FMN</keyword>
<evidence type="ECO:0000256" key="4">
    <source>
        <dbReference type="ARBA" id="ARBA00038054"/>
    </source>
</evidence>
<dbReference type="AlphaFoldDB" id="A0A368Y7W5"/>
<evidence type="ECO:0000256" key="3">
    <source>
        <dbReference type="ARBA" id="ARBA00022643"/>
    </source>
</evidence>
<dbReference type="Proteomes" id="UP000252884">
    <property type="component" value="Unassembled WGS sequence"/>
</dbReference>
<dbReference type="Gene3D" id="2.30.110.10">
    <property type="entry name" value="Electron Transport, Fmn-binding Protein, Chain A"/>
    <property type="match status" value="1"/>
</dbReference>
<dbReference type="Pfam" id="PF01613">
    <property type="entry name" value="Flavin_Reduct"/>
    <property type="match status" value="1"/>
</dbReference>
<evidence type="ECO:0000256" key="2">
    <source>
        <dbReference type="ARBA" id="ARBA00022630"/>
    </source>
</evidence>
<evidence type="ECO:0000313" key="6">
    <source>
        <dbReference type="EMBL" id="RCW75498.1"/>
    </source>
</evidence>
<dbReference type="PANTHER" id="PTHR33798">
    <property type="entry name" value="FLAVOPROTEIN OXYGENASE"/>
    <property type="match status" value="1"/>
</dbReference>
<evidence type="ECO:0000313" key="7">
    <source>
        <dbReference type="Proteomes" id="UP000252884"/>
    </source>
</evidence>
<comment type="cofactor">
    <cofactor evidence="1">
        <name>FMN</name>
        <dbReference type="ChEBI" id="CHEBI:58210"/>
    </cofactor>
</comment>
<dbReference type="InterPro" id="IPR002563">
    <property type="entry name" value="Flavin_Rdtase-like_dom"/>
</dbReference>
<sequence length="230" mass="24925">MWRSPCGALRPDNAGIPFTETSQRMHITADSLSPEATYRLLSGVVVPRPIAWITTLNEEGVVNLAPFSCFTFVSNKPPMLGVNIGRKRGTRKDTGANIHAMREFVVNIGHSGQLHAIHESSVEHAPDVSEAELLGLATAPGTTVRTPRLLDAPVAMECRLDRVIEFGSTGAEFIVGEITVFHLRDGLYRDGKVQTTELDPVCRIGGPNYATLGEIVTLRAVPQTAKAEMP</sequence>
<reference evidence="6 7" key="1">
    <citation type="submission" date="2018-07" db="EMBL/GenBank/DDBJ databases">
        <title>Genomic Encyclopedia of Type Strains, Phase IV (KMG-IV): sequencing the most valuable type-strain genomes for metagenomic binning, comparative biology and taxonomic classification.</title>
        <authorList>
            <person name="Goeker M."/>
        </authorList>
    </citation>
    <scope>NUCLEOTIDE SEQUENCE [LARGE SCALE GENOMIC DNA]</scope>
    <source>
        <strain evidence="6 7">DSM 21634</strain>
    </source>
</reference>
<evidence type="ECO:0000256" key="1">
    <source>
        <dbReference type="ARBA" id="ARBA00001917"/>
    </source>
</evidence>
<dbReference type="SUPFAM" id="SSF50475">
    <property type="entry name" value="FMN-binding split barrel"/>
    <property type="match status" value="1"/>
</dbReference>
<dbReference type="EMBL" id="QPJK01000001">
    <property type="protein sequence ID" value="RCW75498.1"/>
    <property type="molecule type" value="Genomic_DNA"/>
</dbReference>
<evidence type="ECO:0000259" key="5">
    <source>
        <dbReference type="SMART" id="SM00903"/>
    </source>
</evidence>
<gene>
    <name evidence="6" type="ORF">DES41_10190</name>
</gene>
<dbReference type="GO" id="GO:0016646">
    <property type="term" value="F:oxidoreductase activity, acting on the CH-NH group of donors, NAD or NADP as acceptor"/>
    <property type="evidence" value="ECO:0007669"/>
    <property type="project" value="UniProtKB-ARBA"/>
</dbReference>
<dbReference type="PANTHER" id="PTHR33798:SF5">
    <property type="entry name" value="FLAVIN REDUCTASE LIKE DOMAIN-CONTAINING PROTEIN"/>
    <property type="match status" value="1"/>
</dbReference>
<comment type="similarity">
    <text evidence="4">Belongs to the flavoredoxin family.</text>
</comment>
<dbReference type="SMART" id="SM00903">
    <property type="entry name" value="Flavin_Reduct"/>
    <property type="match status" value="1"/>
</dbReference>
<keyword evidence="2" id="KW-0285">Flavoprotein</keyword>
<feature type="domain" description="Flavin reductase like" evidence="5">
    <location>
        <begin position="43"/>
        <end position="190"/>
    </location>
</feature>
<protein>
    <submittedName>
        <fullName evidence="6">Flavin reductase (DIM6/NTAB) family NADH-FMN oxidoreductase RutF</fullName>
    </submittedName>
</protein>
<dbReference type="InterPro" id="IPR012349">
    <property type="entry name" value="Split_barrel_FMN-bd"/>
</dbReference>
<name>A0A368Y7W5_9BURK</name>
<organism evidence="6 7">
    <name type="scientific">Pseudorhodoferax soli</name>
    <dbReference type="NCBI Taxonomy" id="545864"/>
    <lineage>
        <taxon>Bacteria</taxon>
        <taxon>Pseudomonadati</taxon>
        <taxon>Pseudomonadota</taxon>
        <taxon>Betaproteobacteria</taxon>
        <taxon>Burkholderiales</taxon>
        <taxon>Comamonadaceae</taxon>
    </lineage>
</organism>
<keyword evidence="7" id="KW-1185">Reference proteome</keyword>
<dbReference type="GO" id="GO:0010181">
    <property type="term" value="F:FMN binding"/>
    <property type="evidence" value="ECO:0007669"/>
    <property type="project" value="InterPro"/>
</dbReference>
<proteinExistence type="inferred from homology"/>
<comment type="caution">
    <text evidence="6">The sequence shown here is derived from an EMBL/GenBank/DDBJ whole genome shotgun (WGS) entry which is preliminary data.</text>
</comment>